<keyword evidence="3" id="KW-1185">Reference proteome</keyword>
<dbReference type="Proteomes" id="UP000310200">
    <property type="component" value="Unassembled WGS sequence"/>
</dbReference>
<accession>A0A4S2KAV8</accession>
<sequence length="110" mass="12503">MERRHFYGRWGSCPAAPWPRLHFLTQSATLATCARQRGTATRRFPSLPQTFGEGLGKGDDVGIPFGNTRTRWNKRSVLHFNANEKVPRQTKSPRSFISREKPEVGRCECG</sequence>
<comment type="caution">
    <text evidence="2">The sequence shown here is derived from an EMBL/GenBank/DDBJ whole genome shotgun (WGS) entry which is preliminary data.</text>
</comment>
<organism evidence="2 3">
    <name type="scientific">Temnothorax longispinosus</name>
    <dbReference type="NCBI Taxonomy" id="300112"/>
    <lineage>
        <taxon>Eukaryota</taxon>
        <taxon>Metazoa</taxon>
        <taxon>Ecdysozoa</taxon>
        <taxon>Arthropoda</taxon>
        <taxon>Hexapoda</taxon>
        <taxon>Insecta</taxon>
        <taxon>Pterygota</taxon>
        <taxon>Neoptera</taxon>
        <taxon>Endopterygota</taxon>
        <taxon>Hymenoptera</taxon>
        <taxon>Apocrita</taxon>
        <taxon>Aculeata</taxon>
        <taxon>Formicoidea</taxon>
        <taxon>Formicidae</taxon>
        <taxon>Myrmicinae</taxon>
        <taxon>Temnothorax</taxon>
    </lineage>
</organism>
<protein>
    <submittedName>
        <fullName evidence="2">Uncharacterized protein</fullName>
    </submittedName>
</protein>
<evidence type="ECO:0000313" key="2">
    <source>
        <dbReference type="EMBL" id="TGZ46170.1"/>
    </source>
</evidence>
<dbReference type="AlphaFoldDB" id="A0A4S2KAV8"/>
<dbReference type="EMBL" id="QBLH01002933">
    <property type="protein sequence ID" value="TGZ46170.1"/>
    <property type="molecule type" value="Genomic_DNA"/>
</dbReference>
<feature type="compositionally biased region" description="Basic and acidic residues" evidence="1">
    <location>
        <begin position="97"/>
        <end position="110"/>
    </location>
</feature>
<evidence type="ECO:0000256" key="1">
    <source>
        <dbReference type="SAM" id="MobiDB-lite"/>
    </source>
</evidence>
<reference evidence="2 3" key="1">
    <citation type="journal article" date="2019" name="Philos. Trans. R. Soc. Lond., B, Biol. Sci.">
        <title>Ant behaviour and brain gene expression of defending hosts depend on the ecological success of the intruding social parasite.</title>
        <authorList>
            <person name="Kaur R."/>
            <person name="Stoldt M."/>
            <person name="Jongepier E."/>
            <person name="Feldmeyer B."/>
            <person name="Menzel F."/>
            <person name="Bornberg-Bauer E."/>
            <person name="Foitzik S."/>
        </authorList>
    </citation>
    <scope>NUCLEOTIDE SEQUENCE [LARGE SCALE GENOMIC DNA]</scope>
    <source>
        <tissue evidence="2">Whole body</tissue>
    </source>
</reference>
<evidence type="ECO:0000313" key="3">
    <source>
        <dbReference type="Proteomes" id="UP000310200"/>
    </source>
</evidence>
<gene>
    <name evidence="2" type="ORF">DBV15_10747</name>
</gene>
<feature type="region of interest" description="Disordered" evidence="1">
    <location>
        <begin position="85"/>
        <end position="110"/>
    </location>
</feature>
<proteinExistence type="predicted"/>
<name>A0A4S2KAV8_9HYME</name>